<evidence type="ECO:0000313" key="2">
    <source>
        <dbReference type="Proteomes" id="UP001576774"/>
    </source>
</evidence>
<dbReference type="InterPro" id="IPR001680">
    <property type="entry name" value="WD40_rpt"/>
</dbReference>
<dbReference type="InterPro" id="IPR011047">
    <property type="entry name" value="Quinoprotein_ADH-like_sf"/>
</dbReference>
<dbReference type="PANTHER" id="PTHR19879">
    <property type="entry name" value="TRANSCRIPTION INITIATION FACTOR TFIID"/>
    <property type="match status" value="1"/>
</dbReference>
<dbReference type="Pfam" id="PF00400">
    <property type="entry name" value="WD40"/>
    <property type="match status" value="2"/>
</dbReference>
<dbReference type="InterPro" id="IPR015943">
    <property type="entry name" value="WD40/YVTN_repeat-like_dom_sf"/>
</dbReference>
<accession>A0ABV4WZ04</accession>
<gene>
    <name evidence="1" type="ORF">ACE1CC_02550</name>
</gene>
<dbReference type="Proteomes" id="UP001576774">
    <property type="component" value="Unassembled WGS sequence"/>
</dbReference>
<dbReference type="EMBL" id="JBHFNQ010000022">
    <property type="protein sequence ID" value="MFB2875750.1"/>
    <property type="molecule type" value="Genomic_DNA"/>
</dbReference>
<protein>
    <submittedName>
        <fullName evidence="1">WD40 repeat domain-containing protein</fullName>
    </submittedName>
</protein>
<name>A0ABV4WZ04_9CYAN</name>
<dbReference type="RefSeq" id="WP_413268906.1">
    <property type="nucleotide sequence ID" value="NZ_JBHFNQ010000022.1"/>
</dbReference>
<evidence type="ECO:0000313" key="1">
    <source>
        <dbReference type="EMBL" id="MFB2875750.1"/>
    </source>
</evidence>
<comment type="caution">
    <text evidence="1">The sequence shown here is derived from an EMBL/GenBank/DDBJ whole genome shotgun (WGS) entry which is preliminary data.</text>
</comment>
<dbReference type="Gene3D" id="2.130.10.10">
    <property type="entry name" value="YVTN repeat-like/Quinoprotein amine dehydrogenase"/>
    <property type="match status" value="2"/>
</dbReference>
<sequence>MSEAKTLKKIEHDMELGSEQQRIDAVLDAFDYGDAGLYLIVQALNDPCQLVREAAHLLLTENQSERAKQALWDYLPYRHLQPLCTLHFLPDYEHYNYWLSYGKREKQPQKTPAAYRCWQTLDYVAFTPDERTLITYTDREMRTYLWNYRTGELQVELTVASWEDGGHIVLSPNGSYVISNNQRVLEGYHLQRGDFVLDGYRLKCEPTALAIKSEYTLIAGGWGVTSYGIEPIYVYQLPITDRAFNETWAEPNLIHYLRGHTSRVQSLLLSPDEALLLSQAHDRQNDSHHLWDTQTWELLRTYETSSEWIADCLATRPNGQVLASGDRASTASVWDLRTDEVLYVLPGKAPTVMSVDGRVLICRGELGGLLVWDLATNREICTLANDIHEIEPLALSRDRQFLVVRVEDTIQVWA</sequence>
<keyword evidence="2" id="KW-1185">Reference proteome</keyword>
<proteinExistence type="predicted"/>
<dbReference type="SMART" id="SM00320">
    <property type="entry name" value="WD40"/>
    <property type="match status" value="2"/>
</dbReference>
<reference evidence="1 2" key="1">
    <citation type="submission" date="2024-09" db="EMBL/GenBank/DDBJ databases">
        <title>Floridaenema gen nov. (Aerosakkonemataceae, Aerosakkonematales ord. nov., Cyanobacteria) from benthic tropical and subtropical fresh waters, with the description of four new species.</title>
        <authorList>
            <person name="Moretto J.A."/>
            <person name="Berthold D.E."/>
            <person name="Lefler F.W."/>
            <person name="Huang I.-S."/>
            <person name="Laughinghouse H. IV."/>
        </authorList>
    </citation>
    <scope>NUCLEOTIDE SEQUENCE [LARGE SCALE GENOMIC DNA]</scope>
    <source>
        <strain evidence="1 2">BLCC-F46</strain>
    </source>
</reference>
<dbReference type="SUPFAM" id="SSF50998">
    <property type="entry name" value="Quinoprotein alcohol dehydrogenase-like"/>
    <property type="match status" value="1"/>
</dbReference>
<organism evidence="1 2">
    <name type="scientific">Floridaenema aerugineum BLCC-F46</name>
    <dbReference type="NCBI Taxonomy" id="3153654"/>
    <lineage>
        <taxon>Bacteria</taxon>
        <taxon>Bacillati</taxon>
        <taxon>Cyanobacteriota</taxon>
        <taxon>Cyanophyceae</taxon>
        <taxon>Oscillatoriophycideae</taxon>
        <taxon>Aerosakkonematales</taxon>
        <taxon>Aerosakkonemataceae</taxon>
        <taxon>Floridanema</taxon>
        <taxon>Floridanema aerugineum</taxon>
    </lineage>
</organism>
<dbReference type="PANTHER" id="PTHR19879:SF1">
    <property type="entry name" value="CANNONBALL-RELATED"/>
    <property type="match status" value="1"/>
</dbReference>